<dbReference type="InterPro" id="IPR014710">
    <property type="entry name" value="RmlC-like_jellyroll"/>
</dbReference>
<protein>
    <recommendedName>
        <fullName evidence="2">Cyclic nucleotide-binding domain-containing protein</fullName>
    </recommendedName>
</protein>
<dbReference type="InterPro" id="IPR000595">
    <property type="entry name" value="cNMP-bd_dom"/>
</dbReference>
<dbReference type="SMART" id="SM00100">
    <property type="entry name" value="cNMP"/>
    <property type="match status" value="2"/>
</dbReference>
<dbReference type="GO" id="GO:0005829">
    <property type="term" value="C:cytosol"/>
    <property type="evidence" value="ECO:0007669"/>
    <property type="project" value="TreeGrafter"/>
</dbReference>
<dbReference type="PRINTS" id="PR00103">
    <property type="entry name" value="CAMPKINASE"/>
</dbReference>
<sequence>MWRPPEYAYDGLALRRSLPRNSSPPPRSTRSQLPGQTAKRLDRGAALPRSCFRPCLIQARASPRRGATASECLAQELRPSTPPLRSRSYLQHTPRAVCQDLPLRHSPLDSSAWEITPSSVGSAGSAHSGASTACGTPPKVCQTIATPPVQVPSEPAAGSCCKAQLHFQDDPCLPAPVAPLEVPARSNGSVQFRSMVSFYSEGQNSGDAFEAAAQTQSAAPDEACKPNRSHAATFDSDITEAHEGKRSSVLSCASTKAPSVRERRRSSIGKIGGGLSRLSNRRSSVAVRDVLEALEAPGTKSIDEDPAPEAEKEEEAEETSSEGEEPSSFLDQRRGGVSAEAHGTWNQFSSTWHTPSEPKTQQQRADLMKALRKCPFTQKVDVGTLDGLVSAMPVQQFPPGALVCRQGDSGDCAFILLQGTVSVFKEDADRVFVRSLPEGRVFGEFSMLWSTPRTRSVYVDEAEEAVLAILSREVFQNLVVRSVMRERSRREDCLRRSAMLETLSDEQIAQLADALEKKCYAPSEDIVRQGEEGDELYVILEGTCVVTVKTGTAEDVDIQEYRRCHAGDMFGEKALLEKTQRSATVTAVTQVEVLALRRAAFERMLGPLSQLQDMHYLCDPRRSIASFYQPGDQSGPAGVCQGGGNGETTEWFAVYRPTSRDAIAKMLSSVAVGKGLNVKGKSAKLNRLSGFVPFLQISQEKDKGEIEESPPEARASIFFGSAELRQSARLQLQTFLEREALDIQDRRIVNLDSYASPGLDLPEPLLRYAFIQKPDIQPAVGWETGRISSPAFMDMNLQALRGGSKPNVVLYQYDQDNAMNPHGLLIAYAEATVKPVVSDFDTFTVGSTNMRYSALASEQAQLALWALDHTEGLLKRPSPSSWTTRWLEVLKQAHEQGFHPDVPEYGFGDATSYRLIEGIVHATQDSGAVRHGAECFNFYFPQELDENFLVVWEGFDDKPWMYMDEDELRDFLVERVEEGYAMPLNPIWCVRDPGWFDVLQAQMESPFCKAALEAWYPPQSGILEKVQALHEEFPDGLELASRSEVPQLQRSFSTCPDLDTLERATLASSIATAKSSRWSAALRKVNLMQSISRASIATSV</sequence>
<dbReference type="PANTHER" id="PTHR11635:SF152">
    <property type="entry name" value="CAMP-DEPENDENT PROTEIN KINASE TYPE I REGULATORY SUBUNIT-RELATED"/>
    <property type="match status" value="1"/>
</dbReference>
<dbReference type="Pfam" id="PF00027">
    <property type="entry name" value="cNMP_binding"/>
    <property type="match status" value="2"/>
</dbReference>
<dbReference type="Gene3D" id="2.60.120.10">
    <property type="entry name" value="Jelly Rolls"/>
    <property type="match status" value="2"/>
</dbReference>
<dbReference type="CDD" id="cd00038">
    <property type="entry name" value="CAP_ED"/>
    <property type="match status" value="2"/>
</dbReference>
<dbReference type="InterPro" id="IPR018488">
    <property type="entry name" value="cNMP-bd_CS"/>
</dbReference>
<organism evidence="3 4">
    <name type="scientific">Effrenium voratum</name>
    <dbReference type="NCBI Taxonomy" id="2562239"/>
    <lineage>
        <taxon>Eukaryota</taxon>
        <taxon>Sar</taxon>
        <taxon>Alveolata</taxon>
        <taxon>Dinophyceae</taxon>
        <taxon>Suessiales</taxon>
        <taxon>Symbiodiniaceae</taxon>
        <taxon>Effrenium</taxon>
    </lineage>
</organism>
<dbReference type="GO" id="GO:0004862">
    <property type="term" value="F:cAMP-dependent protein kinase inhibitor activity"/>
    <property type="evidence" value="ECO:0007669"/>
    <property type="project" value="TreeGrafter"/>
</dbReference>
<dbReference type="GO" id="GO:0030552">
    <property type="term" value="F:cAMP binding"/>
    <property type="evidence" value="ECO:0007669"/>
    <property type="project" value="TreeGrafter"/>
</dbReference>
<dbReference type="GO" id="GO:0005952">
    <property type="term" value="C:cAMP-dependent protein kinase complex"/>
    <property type="evidence" value="ECO:0007669"/>
    <property type="project" value="InterPro"/>
</dbReference>
<comment type="caution">
    <text evidence="3">The sequence shown here is derived from an EMBL/GenBank/DDBJ whole genome shotgun (WGS) entry which is preliminary data.</text>
</comment>
<dbReference type="PROSITE" id="PS50042">
    <property type="entry name" value="CNMP_BINDING_3"/>
    <property type="match status" value="2"/>
</dbReference>
<feature type="compositionally biased region" description="Polar residues" evidence="1">
    <location>
        <begin position="248"/>
        <end position="257"/>
    </location>
</feature>
<feature type="region of interest" description="Disordered" evidence="1">
    <location>
        <begin position="296"/>
        <end position="336"/>
    </location>
</feature>
<dbReference type="AlphaFoldDB" id="A0AA36IIJ8"/>
<name>A0AA36IIJ8_9DINO</name>
<evidence type="ECO:0000256" key="1">
    <source>
        <dbReference type="SAM" id="MobiDB-lite"/>
    </source>
</evidence>
<evidence type="ECO:0000313" key="3">
    <source>
        <dbReference type="EMBL" id="CAJ1387980.1"/>
    </source>
</evidence>
<reference evidence="3" key="1">
    <citation type="submission" date="2023-08" db="EMBL/GenBank/DDBJ databases">
        <authorList>
            <person name="Chen Y."/>
            <person name="Shah S."/>
            <person name="Dougan E. K."/>
            <person name="Thang M."/>
            <person name="Chan C."/>
        </authorList>
    </citation>
    <scope>NUCLEOTIDE SEQUENCE</scope>
</reference>
<dbReference type="InterPro" id="IPR018490">
    <property type="entry name" value="cNMP-bd_dom_sf"/>
</dbReference>
<feature type="compositionally biased region" description="Low complexity" evidence="1">
    <location>
        <begin position="207"/>
        <end position="221"/>
    </location>
</feature>
<dbReference type="Proteomes" id="UP001178507">
    <property type="component" value="Unassembled WGS sequence"/>
</dbReference>
<keyword evidence="4" id="KW-1185">Reference proteome</keyword>
<feature type="region of interest" description="Disordered" evidence="1">
    <location>
        <begin position="207"/>
        <end position="279"/>
    </location>
</feature>
<accession>A0AA36IIJ8</accession>
<dbReference type="PROSITE" id="PS00888">
    <property type="entry name" value="CNMP_BINDING_1"/>
    <property type="match status" value="1"/>
</dbReference>
<dbReference type="SUPFAM" id="SSF51206">
    <property type="entry name" value="cAMP-binding domain-like"/>
    <property type="match status" value="2"/>
</dbReference>
<feature type="domain" description="Cyclic nucleotide-binding" evidence="2">
    <location>
        <begin position="499"/>
        <end position="616"/>
    </location>
</feature>
<feature type="region of interest" description="Disordered" evidence="1">
    <location>
        <begin position="13"/>
        <end position="42"/>
    </location>
</feature>
<dbReference type="InterPro" id="IPR050503">
    <property type="entry name" value="cAMP-dep_PK_reg_su-like"/>
</dbReference>
<evidence type="ECO:0000313" key="4">
    <source>
        <dbReference type="Proteomes" id="UP001178507"/>
    </source>
</evidence>
<evidence type="ECO:0000259" key="2">
    <source>
        <dbReference type="PROSITE" id="PS50042"/>
    </source>
</evidence>
<dbReference type="PROSITE" id="PS00889">
    <property type="entry name" value="CNMP_BINDING_2"/>
    <property type="match status" value="1"/>
</dbReference>
<dbReference type="GO" id="GO:0034236">
    <property type="term" value="F:protein kinase A catalytic subunit binding"/>
    <property type="evidence" value="ECO:0007669"/>
    <property type="project" value="TreeGrafter"/>
</dbReference>
<proteinExistence type="predicted"/>
<feature type="compositionally biased region" description="Acidic residues" evidence="1">
    <location>
        <begin position="304"/>
        <end position="325"/>
    </location>
</feature>
<dbReference type="PANTHER" id="PTHR11635">
    <property type="entry name" value="CAMP-DEPENDENT PROTEIN KINASE REGULATORY CHAIN"/>
    <property type="match status" value="1"/>
</dbReference>
<dbReference type="EMBL" id="CAUJNA010001613">
    <property type="protein sequence ID" value="CAJ1387980.1"/>
    <property type="molecule type" value="Genomic_DNA"/>
</dbReference>
<feature type="domain" description="Cyclic nucleotide-binding" evidence="2">
    <location>
        <begin position="376"/>
        <end position="496"/>
    </location>
</feature>
<gene>
    <name evidence="3" type="ORF">EVOR1521_LOCUS13937</name>
</gene>